<sequence>MTGTSMSKADFALDIAAGGLPAFPLEPNSEDPLIPNWRKVATTDPEQIRECWKLCPDANIGISTKGLLVIDFDEDCGPESIAKLKSIFAEHSTPYWQTLGGAGVCTRERKGKGAFMIYALPPGATVETAIDLLAPHISVFGSNDFVVGPGSTIDDIRWTFAPANAKVEPAPSWLMDMCGVRLPKSKSVSNVISLRKAAAPETALKTKLDWAKEAVARLHIDVFPVRGYVDPGPDATPEERLAAAKAAKTPLIANWQNEATQDLAKLDAWWEEWPDANIGGVTQNHIVVDIDNRNSGDVTFAALTDIGYDFPDTATTRTQGGGQHLIYVAPDGPVKGGTNKLGKGIDIKARGGYILLPGSTIECRPYVCENARPPAFAPAWLVDQLKTAKPKTSAAGKRIVEEDEISIAMADNYLRHHAPRAQYGNIDDTTNKVAAMLYDFGCTQETVYEKMLGWNETHCEPPGDIDRLAVVVESSGRNRDNAIGCKHPLAPGFEARAIDESKAPRFDVMTGVTSATAPADWNEPTDLWVENSRPASLPSQALPDLVESAARDRGRRLGVEPGAPAAALLTVLGSLVPAGNRLQMRQHDTEWTVKPIQWTAIIGPPGSNKSATIGYAVSAVQKLETGWRKSFASAERNWKVAEARRAAAAKAKPENPDQIFAGEPGPEKPRFRQKLFNDATTEALAVALSENPEGLLYHADELAGWLGSMDAYRAKGGKDRPFWLQAKEGGPLTINRKTSERICVENCAISVLGGIQPDKIRALKLGMSDDGLLQRFAPVIIQRNGNGLDIPPDAATAERLATTAAGIAESEKDVLYRFSPEADAELHSIEAFKAREIARPDGSPMLRQWLDKMPNEFGRLSLIFHFIEWYASDLSADIGGGPAEFISLGTAARARRYLTEFVYPHARTFYLKELGTSEVDEHALWIAGFVLSRGLKTIKTRDIYRSYPALRAQEQRSQIATTMRVLEMYDWVRPIKERKGVDDEWAINPAVHDGRFADTAELERSRRGNVRETIQREAEARRSAPAD</sequence>
<organism evidence="3 4">
    <name type="scientific">Bradyrhizobium iriomotense</name>
    <dbReference type="NCBI Taxonomy" id="441950"/>
    <lineage>
        <taxon>Bacteria</taxon>
        <taxon>Pseudomonadati</taxon>
        <taxon>Pseudomonadota</taxon>
        <taxon>Alphaproteobacteria</taxon>
        <taxon>Hyphomicrobiales</taxon>
        <taxon>Nitrobacteraceae</taxon>
        <taxon>Bradyrhizobium</taxon>
    </lineage>
</organism>
<proteinExistence type="predicted"/>
<dbReference type="Proteomes" id="UP001156905">
    <property type="component" value="Unassembled WGS sequence"/>
</dbReference>
<dbReference type="Pfam" id="PF13148">
    <property type="entry name" value="DUF3987"/>
    <property type="match status" value="1"/>
</dbReference>
<protein>
    <recommendedName>
        <fullName evidence="2">DNA primase/polymerase bifunctional N-terminal domain-containing protein</fullName>
    </recommendedName>
</protein>
<dbReference type="Pfam" id="PF09250">
    <property type="entry name" value="Prim-Pol"/>
    <property type="match status" value="2"/>
</dbReference>
<evidence type="ECO:0000313" key="4">
    <source>
        <dbReference type="Proteomes" id="UP001156905"/>
    </source>
</evidence>
<feature type="domain" description="DNA primase/polymerase bifunctional N-terminal" evidence="2">
    <location>
        <begin position="12"/>
        <end position="174"/>
    </location>
</feature>
<dbReference type="EMBL" id="BSOW01000045">
    <property type="protein sequence ID" value="GLR91305.1"/>
    <property type="molecule type" value="Genomic_DNA"/>
</dbReference>
<dbReference type="RefSeq" id="WP_284274592.1">
    <property type="nucleotide sequence ID" value="NZ_BSOW01000045.1"/>
</dbReference>
<dbReference type="InterPro" id="IPR015330">
    <property type="entry name" value="DNA_primase/pol_bifunc_N"/>
</dbReference>
<dbReference type="SMART" id="SM00943">
    <property type="entry name" value="Prim-Pol"/>
    <property type="match status" value="2"/>
</dbReference>
<dbReference type="SUPFAM" id="SSF56747">
    <property type="entry name" value="Prim-pol domain"/>
    <property type="match status" value="2"/>
</dbReference>
<feature type="region of interest" description="Disordered" evidence="1">
    <location>
        <begin position="648"/>
        <end position="667"/>
    </location>
</feature>
<reference evidence="4" key="1">
    <citation type="journal article" date="2019" name="Int. J. Syst. Evol. Microbiol.">
        <title>The Global Catalogue of Microorganisms (GCM) 10K type strain sequencing project: providing services to taxonomists for standard genome sequencing and annotation.</title>
        <authorList>
            <consortium name="The Broad Institute Genomics Platform"/>
            <consortium name="The Broad Institute Genome Sequencing Center for Infectious Disease"/>
            <person name="Wu L."/>
            <person name="Ma J."/>
        </authorList>
    </citation>
    <scope>NUCLEOTIDE SEQUENCE [LARGE SCALE GENOMIC DNA]</scope>
    <source>
        <strain evidence="4">NBRC 102520</strain>
    </source>
</reference>
<evidence type="ECO:0000259" key="2">
    <source>
        <dbReference type="SMART" id="SM00943"/>
    </source>
</evidence>
<feature type="domain" description="DNA primase/polymerase bifunctional N-terminal" evidence="2">
    <location>
        <begin position="211"/>
        <end position="381"/>
    </location>
</feature>
<feature type="region of interest" description="Disordered" evidence="1">
    <location>
        <begin position="1002"/>
        <end position="1027"/>
    </location>
</feature>
<comment type="caution">
    <text evidence="3">The sequence shown here is derived from an EMBL/GenBank/DDBJ whole genome shotgun (WGS) entry which is preliminary data.</text>
</comment>
<name>A0ABQ6BC75_9BRAD</name>
<dbReference type="CDD" id="cd04859">
    <property type="entry name" value="Prim_Pol"/>
    <property type="match status" value="2"/>
</dbReference>
<keyword evidence="4" id="KW-1185">Reference proteome</keyword>
<evidence type="ECO:0000256" key="1">
    <source>
        <dbReference type="SAM" id="MobiDB-lite"/>
    </source>
</evidence>
<gene>
    <name evidence="3" type="ORF">GCM10007857_80220</name>
</gene>
<dbReference type="InterPro" id="IPR025048">
    <property type="entry name" value="DUF3987"/>
</dbReference>
<accession>A0ABQ6BC75</accession>
<evidence type="ECO:0000313" key="3">
    <source>
        <dbReference type="EMBL" id="GLR91305.1"/>
    </source>
</evidence>